<dbReference type="InterPro" id="IPR012094">
    <property type="entry name" value="tRNA_Ile_lys_synt"/>
</dbReference>
<reference evidence="11 13" key="2">
    <citation type="submission" date="2017-09" db="EMBL/GenBank/DDBJ databases">
        <title>Bacterial strain isolated from the female urinary microbiota.</title>
        <authorList>
            <person name="Thomas-White K."/>
            <person name="Kumar N."/>
            <person name="Forster S."/>
            <person name="Putonti C."/>
            <person name="Lawley T."/>
            <person name="Wolfe A.J."/>
        </authorList>
    </citation>
    <scope>NUCLEOTIDE SEQUENCE [LARGE SCALE GENOMIC DNA]</scope>
    <source>
        <strain evidence="11 13">UMB0744</strain>
    </source>
</reference>
<dbReference type="PANTHER" id="PTHR43033">
    <property type="entry name" value="TRNA(ILE)-LYSIDINE SYNTHASE-RELATED"/>
    <property type="match status" value="1"/>
</dbReference>
<dbReference type="NCBIfam" id="TIGR02432">
    <property type="entry name" value="lysidine_TilS_N"/>
    <property type="match status" value="1"/>
</dbReference>
<comment type="similarity">
    <text evidence="7">Belongs to the tRNA(Ile)-lysidine synthase family.</text>
</comment>
<dbReference type="CDD" id="cd01992">
    <property type="entry name" value="TilS_N"/>
    <property type="match status" value="1"/>
</dbReference>
<comment type="subcellular location">
    <subcellularLocation>
        <location evidence="7">Cytoplasm</location>
    </subcellularLocation>
</comment>
<protein>
    <recommendedName>
        <fullName evidence="7">tRNA(Ile)-lysidine synthase</fullName>
        <ecNumber evidence="7">6.3.4.19</ecNumber>
    </recommendedName>
    <alternativeName>
        <fullName evidence="7">tRNA(Ile)-2-lysyl-cytidine synthase</fullName>
    </alternativeName>
    <alternativeName>
        <fullName evidence="7">tRNA(Ile)-lysidine synthetase</fullName>
    </alternativeName>
</protein>
<dbReference type="SUPFAM" id="SSF82829">
    <property type="entry name" value="MesJ substrate recognition domain-like"/>
    <property type="match status" value="1"/>
</dbReference>
<organism evidence="10 12">
    <name type="scientific">Varibaculum cambriense</name>
    <dbReference type="NCBI Taxonomy" id="184870"/>
    <lineage>
        <taxon>Bacteria</taxon>
        <taxon>Bacillati</taxon>
        <taxon>Actinomycetota</taxon>
        <taxon>Actinomycetes</taxon>
        <taxon>Actinomycetales</taxon>
        <taxon>Actinomycetaceae</taxon>
        <taxon>Varibaculum</taxon>
    </lineage>
</organism>
<evidence type="ECO:0000256" key="4">
    <source>
        <dbReference type="ARBA" id="ARBA00022741"/>
    </source>
</evidence>
<reference evidence="10 12" key="1">
    <citation type="submission" date="2016-01" db="EMBL/GenBank/DDBJ databases">
        <authorList>
            <person name="Mitreva M."/>
            <person name="Pepin K.H."/>
            <person name="Mihindukulasuriya K.A."/>
            <person name="Fulton R."/>
            <person name="Fronick C."/>
            <person name="O'Laughlin M."/>
            <person name="Miner T."/>
            <person name="Herter B."/>
            <person name="Rosa B.A."/>
            <person name="Cordes M."/>
            <person name="Tomlinson C."/>
            <person name="Wollam A."/>
            <person name="Palsikar V.B."/>
            <person name="Mardis E.R."/>
            <person name="Wilson R.K."/>
        </authorList>
    </citation>
    <scope>NUCLEOTIDE SEQUENCE [LARGE SCALE GENOMIC DNA]</scope>
    <source>
        <strain evidence="10 12">DNF00696</strain>
    </source>
</reference>
<dbReference type="EMBL" id="LSDN01000013">
    <property type="protein sequence ID" value="KXB81073.1"/>
    <property type="molecule type" value="Genomic_DNA"/>
</dbReference>
<dbReference type="GO" id="GO:0005524">
    <property type="term" value="F:ATP binding"/>
    <property type="evidence" value="ECO:0007669"/>
    <property type="project" value="UniProtKB-UniRule"/>
</dbReference>
<dbReference type="InterPro" id="IPR015262">
    <property type="entry name" value="tRNA_Ile_lys_synt_subst-bd"/>
</dbReference>
<evidence type="ECO:0000313" key="10">
    <source>
        <dbReference type="EMBL" id="KXB81073.1"/>
    </source>
</evidence>
<keyword evidence="2 7" id="KW-0436">Ligase</keyword>
<dbReference type="Gene3D" id="1.20.59.20">
    <property type="match status" value="1"/>
</dbReference>
<comment type="caution">
    <text evidence="10">The sequence shown here is derived from an EMBL/GenBank/DDBJ whole genome shotgun (WGS) entry which is preliminary data.</text>
</comment>
<evidence type="ECO:0000256" key="6">
    <source>
        <dbReference type="ARBA" id="ARBA00048539"/>
    </source>
</evidence>
<dbReference type="AlphaFoldDB" id="A0AB34WZW2"/>
<evidence type="ECO:0000256" key="1">
    <source>
        <dbReference type="ARBA" id="ARBA00022490"/>
    </source>
</evidence>
<evidence type="ECO:0000313" key="12">
    <source>
        <dbReference type="Proteomes" id="UP000070572"/>
    </source>
</evidence>
<comment type="domain">
    <text evidence="7">The N-terminal region contains the highly conserved SGGXDS motif, predicted to be a P-loop motif involved in ATP binding.</text>
</comment>
<keyword evidence="13" id="KW-1185">Reference proteome</keyword>
<dbReference type="GO" id="GO:0032267">
    <property type="term" value="F:tRNA(Ile)-lysidine synthase activity"/>
    <property type="evidence" value="ECO:0007669"/>
    <property type="project" value="UniProtKB-EC"/>
</dbReference>
<dbReference type="HAMAP" id="MF_01161">
    <property type="entry name" value="tRNA_Ile_lys_synt"/>
    <property type="match status" value="1"/>
</dbReference>
<keyword evidence="5 7" id="KW-0067">ATP-binding</keyword>
<dbReference type="InterPro" id="IPR012795">
    <property type="entry name" value="tRNA_Ile_lys_synt_N"/>
</dbReference>
<dbReference type="Proteomes" id="UP000070572">
    <property type="component" value="Unassembled WGS sequence"/>
</dbReference>
<proteinExistence type="inferred from homology"/>
<dbReference type="Gene3D" id="3.40.50.620">
    <property type="entry name" value="HUPs"/>
    <property type="match status" value="1"/>
</dbReference>
<dbReference type="Pfam" id="PF01171">
    <property type="entry name" value="ATP_bind_3"/>
    <property type="match status" value="1"/>
</dbReference>
<dbReference type="GO" id="GO:0006400">
    <property type="term" value="P:tRNA modification"/>
    <property type="evidence" value="ECO:0007669"/>
    <property type="project" value="UniProtKB-UniRule"/>
</dbReference>
<dbReference type="Proteomes" id="UP000243201">
    <property type="component" value="Unassembled WGS sequence"/>
</dbReference>
<dbReference type="InterPro" id="IPR011063">
    <property type="entry name" value="TilS/TtcA_N"/>
</dbReference>
<feature type="domain" description="tRNA(Ile)-lysidine/2-thiocytidine synthase N-terminal" evidence="8">
    <location>
        <begin position="32"/>
        <end position="212"/>
    </location>
</feature>
<dbReference type="GO" id="GO:0005737">
    <property type="term" value="C:cytoplasm"/>
    <property type="evidence" value="ECO:0007669"/>
    <property type="project" value="UniProtKB-SubCell"/>
</dbReference>
<dbReference type="InterPro" id="IPR014729">
    <property type="entry name" value="Rossmann-like_a/b/a_fold"/>
</dbReference>
<feature type="binding site" evidence="7">
    <location>
        <begin position="37"/>
        <end position="42"/>
    </location>
    <ligand>
        <name>ATP</name>
        <dbReference type="ChEBI" id="CHEBI:30616"/>
    </ligand>
</feature>
<keyword evidence="4 7" id="KW-0547">Nucleotide-binding</keyword>
<keyword evidence="1 7" id="KW-0963">Cytoplasm</keyword>
<dbReference type="EMBL" id="PNGC01000001">
    <property type="protein sequence ID" value="PMB90318.1"/>
    <property type="molecule type" value="Genomic_DNA"/>
</dbReference>
<dbReference type="SUPFAM" id="SSF52402">
    <property type="entry name" value="Adenine nucleotide alpha hydrolases-like"/>
    <property type="match status" value="1"/>
</dbReference>
<comment type="function">
    <text evidence="7">Ligates lysine onto the cytidine present at position 34 of the AUA codon-specific tRNA(Ile) that contains the anticodon CAU, in an ATP-dependent manner. Cytidine is converted to lysidine, thus changing the amino acid specificity of the tRNA from methionine to isoleucine.</text>
</comment>
<evidence type="ECO:0000259" key="8">
    <source>
        <dbReference type="Pfam" id="PF01171"/>
    </source>
</evidence>
<dbReference type="PANTHER" id="PTHR43033:SF1">
    <property type="entry name" value="TRNA(ILE)-LYSIDINE SYNTHASE-RELATED"/>
    <property type="match status" value="1"/>
</dbReference>
<accession>A0AB34WZW2</accession>
<evidence type="ECO:0000256" key="5">
    <source>
        <dbReference type="ARBA" id="ARBA00022840"/>
    </source>
</evidence>
<dbReference type="Pfam" id="PF09179">
    <property type="entry name" value="TilS"/>
    <property type="match status" value="1"/>
</dbReference>
<evidence type="ECO:0000256" key="2">
    <source>
        <dbReference type="ARBA" id="ARBA00022598"/>
    </source>
</evidence>
<evidence type="ECO:0000256" key="3">
    <source>
        <dbReference type="ARBA" id="ARBA00022694"/>
    </source>
</evidence>
<evidence type="ECO:0000259" key="9">
    <source>
        <dbReference type="Pfam" id="PF09179"/>
    </source>
</evidence>
<sequence>MTRKPRGARGRIERAVLEQLKRLEKTHPQATLLVACSGGADSLALAAALVRLAPARDFKLVAATVDHGWRTESRAQAQKVQELLTGLGYSQVELLTLSPAQTAGKGKEGDARKGRYLALEAAASRYGSLGKNVFILLGHTRDDQAETVLLGLIRGSGARSIAGMRSWDEGAGEQSSRRAGYLRPLLKLPRRDTVAACREEGLPYIDDPSNYPDGPVRAADGTALRRSALRYQALPALEKALGVDPRPALARTAALLQADLDALDAVAADWYAQTLHKEGEAVTLETKQLLSQPPAIRKRVWRLAALAAGVRASDLRKVQLDAVDFLATQRRGTGPIQLPGKVNCTREAGSYQLKFRAQLKG</sequence>
<feature type="domain" description="tRNA(Ile)-lysidine synthase substrate-binding" evidence="9">
    <location>
        <begin position="287"/>
        <end position="348"/>
    </location>
</feature>
<evidence type="ECO:0000313" key="11">
    <source>
        <dbReference type="EMBL" id="PMB90318.1"/>
    </source>
</evidence>
<evidence type="ECO:0000256" key="7">
    <source>
        <dbReference type="HAMAP-Rule" id="MF_01161"/>
    </source>
</evidence>
<gene>
    <name evidence="7 11" type="primary">tilS</name>
    <name evidence="11" type="ORF">CJ240_00805</name>
    <name evidence="10" type="ORF">HMPREF1862_00796</name>
</gene>
<name>A0AB34WZW2_9ACTO</name>
<keyword evidence="3 7" id="KW-0819">tRNA processing</keyword>
<comment type="catalytic activity">
    <reaction evidence="6 7">
        <text>cytidine(34) in tRNA(Ile2) + L-lysine + ATP = lysidine(34) in tRNA(Ile2) + AMP + diphosphate + H(+)</text>
        <dbReference type="Rhea" id="RHEA:43744"/>
        <dbReference type="Rhea" id="RHEA-COMP:10625"/>
        <dbReference type="Rhea" id="RHEA-COMP:10670"/>
        <dbReference type="ChEBI" id="CHEBI:15378"/>
        <dbReference type="ChEBI" id="CHEBI:30616"/>
        <dbReference type="ChEBI" id="CHEBI:32551"/>
        <dbReference type="ChEBI" id="CHEBI:33019"/>
        <dbReference type="ChEBI" id="CHEBI:82748"/>
        <dbReference type="ChEBI" id="CHEBI:83665"/>
        <dbReference type="ChEBI" id="CHEBI:456215"/>
        <dbReference type="EC" id="6.3.4.19"/>
    </reaction>
</comment>
<dbReference type="RefSeq" id="WP_060920331.1">
    <property type="nucleotide sequence ID" value="NZ_JAHAIW010000001.1"/>
</dbReference>
<dbReference type="EC" id="6.3.4.19" evidence="7"/>
<evidence type="ECO:0000313" key="13">
    <source>
        <dbReference type="Proteomes" id="UP000243201"/>
    </source>
</evidence>